<proteinExistence type="predicted"/>
<evidence type="ECO:0000313" key="7">
    <source>
        <dbReference type="Proteomes" id="UP001499979"/>
    </source>
</evidence>
<evidence type="ECO:0000313" key="6">
    <source>
        <dbReference type="EMBL" id="GAA1151000.1"/>
    </source>
</evidence>
<dbReference type="Pfam" id="PF01926">
    <property type="entry name" value="MMR_HSR1"/>
    <property type="match status" value="1"/>
</dbReference>
<evidence type="ECO:0000256" key="2">
    <source>
        <dbReference type="ARBA" id="ARBA00022692"/>
    </source>
</evidence>
<gene>
    <name evidence="6" type="ORF">GCM10009606_31990</name>
</gene>
<accession>A0ABN1UJG3</accession>
<dbReference type="RefSeq" id="WP_343908586.1">
    <property type="nucleotide sequence ID" value="NZ_BAAAJE010000016.1"/>
</dbReference>
<evidence type="ECO:0000259" key="5">
    <source>
        <dbReference type="Pfam" id="PF01926"/>
    </source>
</evidence>
<dbReference type="InterPro" id="IPR021147">
    <property type="entry name" value="DUF697"/>
</dbReference>
<keyword evidence="7" id="KW-1185">Reference proteome</keyword>
<reference evidence="6 7" key="1">
    <citation type="journal article" date="2019" name="Int. J. Syst. Evol. Microbiol.">
        <title>The Global Catalogue of Microorganisms (GCM) 10K type strain sequencing project: providing services to taxonomists for standard genome sequencing and annotation.</title>
        <authorList>
            <consortium name="The Broad Institute Genomics Platform"/>
            <consortium name="The Broad Institute Genome Sequencing Center for Infectious Disease"/>
            <person name="Wu L."/>
            <person name="Ma J."/>
        </authorList>
    </citation>
    <scope>NUCLEOTIDE SEQUENCE [LARGE SCALE GENOMIC DNA]</scope>
    <source>
        <strain evidence="6 7">JCM 11813</strain>
    </source>
</reference>
<keyword evidence="4" id="KW-0472">Membrane</keyword>
<dbReference type="SUPFAM" id="SSF52540">
    <property type="entry name" value="P-loop containing nucleoside triphosphate hydrolases"/>
    <property type="match status" value="1"/>
</dbReference>
<evidence type="ECO:0000256" key="4">
    <source>
        <dbReference type="ARBA" id="ARBA00023136"/>
    </source>
</evidence>
<dbReference type="Gene3D" id="3.40.50.300">
    <property type="entry name" value="P-loop containing nucleotide triphosphate hydrolases"/>
    <property type="match status" value="1"/>
</dbReference>
<protein>
    <submittedName>
        <fullName evidence="6">GTP-binding protein</fullName>
    </submittedName>
</protein>
<keyword evidence="3" id="KW-1133">Transmembrane helix</keyword>
<comment type="subcellular location">
    <subcellularLocation>
        <location evidence="1">Membrane</location>
        <topology evidence="1">Multi-pass membrane protein</topology>
    </subcellularLocation>
</comment>
<feature type="domain" description="G" evidence="5">
    <location>
        <begin position="29"/>
        <end position="148"/>
    </location>
</feature>
<dbReference type="CDD" id="cd00882">
    <property type="entry name" value="Ras_like_GTPase"/>
    <property type="match status" value="1"/>
</dbReference>
<evidence type="ECO:0000256" key="1">
    <source>
        <dbReference type="ARBA" id="ARBA00004141"/>
    </source>
</evidence>
<dbReference type="Pfam" id="PF05128">
    <property type="entry name" value="DUF697"/>
    <property type="match status" value="1"/>
</dbReference>
<dbReference type="Proteomes" id="UP001499979">
    <property type="component" value="Unassembled WGS sequence"/>
</dbReference>
<name>A0ABN1UJG3_9ACTN</name>
<evidence type="ECO:0000256" key="3">
    <source>
        <dbReference type="ARBA" id="ARBA00022989"/>
    </source>
</evidence>
<keyword evidence="2" id="KW-0812">Transmembrane</keyword>
<sequence>MATPADDWFGRAFSKAWKDKADEIGRFNLAIFGKTGVGKSTLVNAIFGTEIAQTGIGEPVTRQEHLYLHQSGTLGVLDTRGLEVGKDNDVLIAELRDYLHGMRRKPLAEQLHVAWYCVRAGDRRFEETEAEFVRALAELGVPVIMVLTQVPRSVGPGGGGRVHPDAEALAAKIADLRLPIADGLIHYTMALADDFTGQAAYGLQELLDATFRSAPTGVAHAITAAQRIDFGRKRERAEAAIKMATGAATTAGASPIPFSDAAILVPIQIGMMASIAVTYGISIERSTAASIAATAAATTAGRSLVGNLIKFVPGAGTAVAGTINATVAGTFTYAMGQAWLRVCERMARGELRGVGGALDGKQIHQVFLEEFKAQASRRRLPS</sequence>
<comment type="caution">
    <text evidence="6">The sequence shown here is derived from an EMBL/GenBank/DDBJ whole genome shotgun (WGS) entry which is preliminary data.</text>
</comment>
<dbReference type="EMBL" id="BAAAJE010000016">
    <property type="protein sequence ID" value="GAA1151000.1"/>
    <property type="molecule type" value="Genomic_DNA"/>
</dbReference>
<dbReference type="InterPro" id="IPR027417">
    <property type="entry name" value="P-loop_NTPase"/>
</dbReference>
<dbReference type="InterPro" id="IPR006073">
    <property type="entry name" value="GTP-bd"/>
</dbReference>
<organism evidence="6 7">
    <name type="scientific">Nocardioides aquiterrae</name>
    <dbReference type="NCBI Taxonomy" id="203799"/>
    <lineage>
        <taxon>Bacteria</taxon>
        <taxon>Bacillati</taxon>
        <taxon>Actinomycetota</taxon>
        <taxon>Actinomycetes</taxon>
        <taxon>Propionibacteriales</taxon>
        <taxon>Nocardioidaceae</taxon>
        <taxon>Nocardioides</taxon>
    </lineage>
</organism>